<dbReference type="Pfam" id="PF00692">
    <property type="entry name" value="dUTPase"/>
    <property type="match status" value="1"/>
</dbReference>
<comment type="caution">
    <text evidence="7">The sequence shown here is derived from an EMBL/GenBank/DDBJ whole genome shotgun (WGS) entry which is preliminary data.</text>
</comment>
<sequence length="159" mass="17469">MTVNIEKFPVYYTKLPHYKDVACNLTYATPDAACFDICAALEQPVTLHPGERIKCPTGIKIAPENPFWCRINGRSGLAANHGIIPVGGIIDTDYRGEIMVILLNTNPAGKESYTIHPGDKIAQGEFPFPYKADFKEISNEEFDKLTTSRGENGFGSSGK</sequence>
<evidence type="ECO:0000256" key="4">
    <source>
        <dbReference type="ARBA" id="ARBA00023080"/>
    </source>
</evidence>
<dbReference type="SUPFAM" id="SSF51283">
    <property type="entry name" value="dUTPase-like"/>
    <property type="match status" value="1"/>
</dbReference>
<evidence type="ECO:0000256" key="3">
    <source>
        <dbReference type="ARBA" id="ARBA00022801"/>
    </source>
</evidence>
<proteinExistence type="inferred from homology"/>
<dbReference type="GO" id="GO:0006226">
    <property type="term" value="P:dUMP biosynthetic process"/>
    <property type="evidence" value="ECO:0007669"/>
    <property type="project" value="InterPro"/>
</dbReference>
<dbReference type="PANTHER" id="PTHR11241:SF0">
    <property type="entry name" value="DEOXYURIDINE 5'-TRIPHOSPHATE NUCLEOTIDOHYDROLASE"/>
    <property type="match status" value="1"/>
</dbReference>
<dbReference type="NCBIfam" id="NF001862">
    <property type="entry name" value="PRK00601.1"/>
    <property type="match status" value="1"/>
</dbReference>
<dbReference type="InterPro" id="IPR008181">
    <property type="entry name" value="dUTPase"/>
</dbReference>
<dbReference type="CDD" id="cd07557">
    <property type="entry name" value="trimeric_dUTPase"/>
    <property type="match status" value="1"/>
</dbReference>
<evidence type="ECO:0000313" key="7">
    <source>
        <dbReference type="EMBL" id="HIU53866.1"/>
    </source>
</evidence>
<dbReference type="InterPro" id="IPR036157">
    <property type="entry name" value="dUTPase-like_sf"/>
</dbReference>
<dbReference type="InterPro" id="IPR033704">
    <property type="entry name" value="dUTPase_trimeric"/>
</dbReference>
<keyword evidence="3 7" id="KW-0378">Hydrolase</keyword>
<dbReference type="EMBL" id="DVNC01000050">
    <property type="protein sequence ID" value="HIU53866.1"/>
    <property type="molecule type" value="Genomic_DNA"/>
</dbReference>
<reference evidence="7" key="2">
    <citation type="journal article" date="2021" name="PeerJ">
        <title>Extensive microbial diversity within the chicken gut microbiome revealed by metagenomics and culture.</title>
        <authorList>
            <person name="Gilroy R."/>
            <person name="Ravi A."/>
            <person name="Getino M."/>
            <person name="Pursley I."/>
            <person name="Horton D.L."/>
            <person name="Alikhan N.F."/>
            <person name="Baker D."/>
            <person name="Gharbi K."/>
            <person name="Hall N."/>
            <person name="Watson M."/>
            <person name="Adriaenssens E.M."/>
            <person name="Foster-Nyarko E."/>
            <person name="Jarju S."/>
            <person name="Secka A."/>
            <person name="Antonio M."/>
            <person name="Oren A."/>
            <person name="Chaudhuri R.R."/>
            <person name="La Ragione R."/>
            <person name="Hildebrand F."/>
            <person name="Pallen M.J."/>
        </authorList>
    </citation>
    <scope>NUCLEOTIDE SEQUENCE</scope>
    <source>
        <strain evidence="7">ChiW3-316</strain>
    </source>
</reference>
<comment type="similarity">
    <text evidence="1">Belongs to the dUTPase family.</text>
</comment>
<dbReference type="EC" id="3.6.1.23" evidence="2"/>
<dbReference type="GO" id="GO:0000287">
    <property type="term" value="F:magnesium ion binding"/>
    <property type="evidence" value="ECO:0007669"/>
    <property type="project" value="InterPro"/>
</dbReference>
<evidence type="ECO:0000256" key="2">
    <source>
        <dbReference type="ARBA" id="ARBA00012379"/>
    </source>
</evidence>
<evidence type="ECO:0000256" key="5">
    <source>
        <dbReference type="ARBA" id="ARBA00047686"/>
    </source>
</evidence>
<keyword evidence="4" id="KW-0546">Nucleotide metabolism</keyword>
<protein>
    <recommendedName>
        <fullName evidence="2">dUTP diphosphatase</fullName>
        <ecNumber evidence="2">3.6.1.23</ecNumber>
    </recommendedName>
</protein>
<gene>
    <name evidence="7" type="primary">dut</name>
    <name evidence="7" type="ORF">IAD20_07280</name>
</gene>
<accession>A0A9D1M561</accession>
<dbReference type="PANTHER" id="PTHR11241">
    <property type="entry name" value="DEOXYURIDINE 5'-TRIPHOSPHATE NUCLEOTIDOHYDROLASE"/>
    <property type="match status" value="1"/>
</dbReference>
<name>A0A9D1M561_9PROT</name>
<comment type="catalytic activity">
    <reaction evidence="5">
        <text>dUTP + H2O = dUMP + diphosphate + H(+)</text>
        <dbReference type="Rhea" id="RHEA:10248"/>
        <dbReference type="ChEBI" id="CHEBI:15377"/>
        <dbReference type="ChEBI" id="CHEBI:15378"/>
        <dbReference type="ChEBI" id="CHEBI:33019"/>
        <dbReference type="ChEBI" id="CHEBI:61555"/>
        <dbReference type="ChEBI" id="CHEBI:246422"/>
        <dbReference type="EC" id="3.6.1.23"/>
    </reaction>
</comment>
<dbReference type="InterPro" id="IPR029054">
    <property type="entry name" value="dUTPase-like"/>
</dbReference>
<dbReference type="Gene3D" id="2.70.40.10">
    <property type="match status" value="1"/>
</dbReference>
<dbReference type="AlphaFoldDB" id="A0A9D1M561"/>
<evidence type="ECO:0000256" key="1">
    <source>
        <dbReference type="ARBA" id="ARBA00006581"/>
    </source>
</evidence>
<dbReference type="GO" id="GO:0004170">
    <property type="term" value="F:dUTP diphosphatase activity"/>
    <property type="evidence" value="ECO:0007669"/>
    <property type="project" value="UniProtKB-EC"/>
</dbReference>
<dbReference type="Proteomes" id="UP000824107">
    <property type="component" value="Unassembled WGS sequence"/>
</dbReference>
<evidence type="ECO:0000313" key="8">
    <source>
        <dbReference type="Proteomes" id="UP000824107"/>
    </source>
</evidence>
<organism evidence="7 8">
    <name type="scientific">Candidatus Scatocola faecipullorum</name>
    <dbReference type="NCBI Taxonomy" id="2840917"/>
    <lineage>
        <taxon>Bacteria</taxon>
        <taxon>Pseudomonadati</taxon>
        <taxon>Pseudomonadota</taxon>
        <taxon>Alphaproteobacteria</taxon>
        <taxon>Rhodospirillales</taxon>
        <taxon>Rhodospirillaceae</taxon>
        <taxon>Rhodospirillaceae incertae sedis</taxon>
        <taxon>Candidatus Scatocola</taxon>
    </lineage>
</organism>
<feature type="domain" description="dUTPase-like" evidence="6">
    <location>
        <begin position="25"/>
        <end position="158"/>
    </location>
</feature>
<evidence type="ECO:0000259" key="6">
    <source>
        <dbReference type="Pfam" id="PF00692"/>
    </source>
</evidence>
<reference evidence="7" key="1">
    <citation type="submission" date="2020-10" db="EMBL/GenBank/DDBJ databases">
        <authorList>
            <person name="Gilroy R."/>
        </authorList>
    </citation>
    <scope>NUCLEOTIDE SEQUENCE</scope>
    <source>
        <strain evidence="7">ChiW3-316</strain>
    </source>
</reference>
<dbReference type="GO" id="GO:0046081">
    <property type="term" value="P:dUTP catabolic process"/>
    <property type="evidence" value="ECO:0007669"/>
    <property type="project" value="InterPro"/>
</dbReference>